<dbReference type="GO" id="GO:0003677">
    <property type="term" value="F:DNA binding"/>
    <property type="evidence" value="ECO:0007669"/>
    <property type="project" value="UniProtKB-KW"/>
</dbReference>
<geneLocation type="plasmid" evidence="7">
    <name>pyee6</name>
</geneLocation>
<protein>
    <submittedName>
        <fullName evidence="6">MarR family transcriptional regulator</fullName>
    </submittedName>
</protein>
<dbReference type="GO" id="GO:0005737">
    <property type="term" value="C:cytoplasm"/>
    <property type="evidence" value="ECO:0007669"/>
    <property type="project" value="UniProtKB-SubCell"/>
</dbReference>
<comment type="subcellular location">
    <subcellularLocation>
        <location evidence="1">Cytoplasm</location>
    </subcellularLocation>
</comment>
<keyword evidence="4" id="KW-0238">DNA-binding</keyword>
<dbReference type="SMART" id="SM00347">
    <property type="entry name" value="HTH_MARR"/>
    <property type="match status" value="1"/>
</dbReference>
<dbReference type="InterPro" id="IPR036388">
    <property type="entry name" value="WH-like_DNA-bd_sf"/>
</dbReference>
<gene>
    <name evidence="6" type="ORF">PY32053_04719</name>
</gene>
<dbReference type="Proteomes" id="UP000272010">
    <property type="component" value="Plasmid pYEE6"/>
</dbReference>
<accession>A0A386UU40</accession>
<dbReference type="Gene3D" id="1.10.10.10">
    <property type="entry name" value="Winged helix-like DNA-binding domain superfamily/Winged helix DNA-binding domain"/>
    <property type="match status" value="1"/>
</dbReference>
<dbReference type="RefSeq" id="WP_120445325.1">
    <property type="nucleotide sequence ID" value="NZ_CALTWI010000139.1"/>
</dbReference>
<sequence length="166" mass="18712">MEGTQNGDAEGVNRVLLEQQICFRVYVASNLVTRLYRLHLDAMGLTYPQYLVMLILWETELQSVSQLGDRLYLDSGTLTPLLKRLEAAGLVVRRRDTIDERRVLIALTEIGRALRERADAMLRALEGETCLLPGDLDVLGEQLDRYIWDLSAQLGTQGRVDAPPVD</sequence>
<keyword evidence="6" id="KW-0614">Plasmid</keyword>
<dbReference type="PRINTS" id="PR00598">
    <property type="entry name" value="HTHMARR"/>
</dbReference>
<dbReference type="InterPro" id="IPR055166">
    <property type="entry name" value="Transc_reg_Sar_Rot_HTH"/>
</dbReference>
<evidence type="ECO:0000256" key="2">
    <source>
        <dbReference type="ARBA" id="ARBA00022490"/>
    </source>
</evidence>
<dbReference type="FunFam" id="1.10.10.10:FF:000163">
    <property type="entry name" value="MarR family transcriptional regulator"/>
    <property type="match status" value="1"/>
</dbReference>
<keyword evidence="2" id="KW-0963">Cytoplasm</keyword>
<evidence type="ECO:0000256" key="1">
    <source>
        <dbReference type="ARBA" id="ARBA00004496"/>
    </source>
</evidence>
<dbReference type="InterPro" id="IPR039422">
    <property type="entry name" value="MarR/SlyA-like"/>
</dbReference>
<dbReference type="GO" id="GO:0006950">
    <property type="term" value="P:response to stress"/>
    <property type="evidence" value="ECO:0007669"/>
    <property type="project" value="TreeGrafter"/>
</dbReference>
<evidence type="ECO:0000256" key="3">
    <source>
        <dbReference type="ARBA" id="ARBA00023015"/>
    </source>
</evidence>
<dbReference type="SUPFAM" id="SSF46785">
    <property type="entry name" value="Winged helix' DNA-binding domain"/>
    <property type="match status" value="1"/>
</dbReference>
<evidence type="ECO:0000256" key="4">
    <source>
        <dbReference type="ARBA" id="ARBA00023125"/>
    </source>
</evidence>
<dbReference type="EMBL" id="CP031084">
    <property type="protein sequence ID" value="AYF04205.1"/>
    <property type="molecule type" value="Genomic_DNA"/>
</dbReference>
<keyword evidence="3" id="KW-0805">Transcription regulation</keyword>
<dbReference type="PANTHER" id="PTHR33164">
    <property type="entry name" value="TRANSCRIPTIONAL REGULATOR, MARR FAMILY"/>
    <property type="match status" value="1"/>
</dbReference>
<dbReference type="AlphaFoldDB" id="A0A386UU40"/>
<evidence type="ECO:0000313" key="6">
    <source>
        <dbReference type="EMBL" id="AYF04205.1"/>
    </source>
</evidence>
<dbReference type="InterPro" id="IPR000835">
    <property type="entry name" value="HTH_MarR-typ"/>
</dbReference>
<organism evidence="6 7">
    <name type="scientific">Paracoccus yeei</name>
    <dbReference type="NCBI Taxonomy" id="147645"/>
    <lineage>
        <taxon>Bacteria</taxon>
        <taxon>Pseudomonadati</taxon>
        <taxon>Pseudomonadota</taxon>
        <taxon>Alphaproteobacteria</taxon>
        <taxon>Rhodobacterales</taxon>
        <taxon>Paracoccaceae</taxon>
        <taxon>Paracoccus</taxon>
    </lineage>
</organism>
<name>A0A386UU40_9RHOB</name>
<dbReference type="PANTHER" id="PTHR33164:SF5">
    <property type="entry name" value="ORGANIC HYDROPEROXIDE RESISTANCE TRANSCRIPTIONAL REGULATOR"/>
    <property type="match status" value="1"/>
</dbReference>
<proteinExistence type="predicted"/>
<dbReference type="InterPro" id="IPR036390">
    <property type="entry name" value="WH_DNA-bd_sf"/>
</dbReference>
<dbReference type="GO" id="GO:0003700">
    <property type="term" value="F:DNA-binding transcription factor activity"/>
    <property type="evidence" value="ECO:0007669"/>
    <property type="project" value="InterPro"/>
</dbReference>
<evidence type="ECO:0000256" key="5">
    <source>
        <dbReference type="ARBA" id="ARBA00023163"/>
    </source>
</evidence>
<dbReference type="Pfam" id="PF22381">
    <property type="entry name" value="Staph_reg_Sar_Rot"/>
    <property type="match status" value="1"/>
</dbReference>
<reference evidence="7" key="1">
    <citation type="submission" date="2018-07" db="EMBL/GenBank/DDBJ databases">
        <title>Genome Structure of the Opportunistic Pathogen Paracoccus yeei (Alphaproteobacteria) and Identification of Putative Virulence Factors.</title>
        <authorList>
            <person name="Lasek R."/>
            <person name="Szuplewska M."/>
            <person name="Mitura M."/>
            <person name="Decewicz P."/>
            <person name="Chmielowska C."/>
            <person name="Pawlot A."/>
            <person name="Sentkowska D."/>
            <person name="Czarnecki J."/>
            <person name="Bartosik D."/>
        </authorList>
    </citation>
    <scope>NUCLEOTIDE SEQUENCE [LARGE SCALE GENOMIC DNA]</scope>
    <source>
        <strain evidence="7">CCUG 32053</strain>
        <plasmid evidence="7">pyee6</plasmid>
    </source>
</reference>
<evidence type="ECO:0000313" key="7">
    <source>
        <dbReference type="Proteomes" id="UP000272010"/>
    </source>
</evidence>
<dbReference type="PROSITE" id="PS50995">
    <property type="entry name" value="HTH_MARR_2"/>
    <property type="match status" value="1"/>
</dbReference>
<keyword evidence="5" id="KW-0804">Transcription</keyword>